<evidence type="ECO:0000256" key="2">
    <source>
        <dbReference type="SAM" id="Phobius"/>
    </source>
</evidence>
<proteinExistence type="predicted"/>
<keyword evidence="2" id="KW-1133">Transmembrane helix</keyword>
<feature type="region of interest" description="Disordered" evidence="1">
    <location>
        <begin position="1"/>
        <end position="23"/>
    </location>
</feature>
<evidence type="ECO:0000256" key="1">
    <source>
        <dbReference type="SAM" id="MobiDB-lite"/>
    </source>
</evidence>
<accession>A0AAW2KF74</accession>
<dbReference type="PANTHER" id="PTHR33287:SF2">
    <property type="entry name" value="TRANSMEMBRANE PROTEIN"/>
    <property type="match status" value="1"/>
</dbReference>
<dbReference type="PANTHER" id="PTHR33287">
    <property type="entry name" value="OS03G0453550 PROTEIN"/>
    <property type="match status" value="1"/>
</dbReference>
<dbReference type="AlphaFoldDB" id="A0AAW2KF74"/>
<sequence>MSGLEEGRCLEESHGDGETYEEGTEHLRHLQKEAFQLAHYYYVFQGIMFTSFCTLASTIKCHHRWIPLTLSFLVAGLNLGIVYAVAFKYASTLDKNR</sequence>
<keyword evidence="2" id="KW-0472">Membrane</keyword>
<name>A0AAW2KF74_9LAMI</name>
<organism evidence="3">
    <name type="scientific">Sesamum angustifolium</name>
    <dbReference type="NCBI Taxonomy" id="2727405"/>
    <lineage>
        <taxon>Eukaryota</taxon>
        <taxon>Viridiplantae</taxon>
        <taxon>Streptophyta</taxon>
        <taxon>Embryophyta</taxon>
        <taxon>Tracheophyta</taxon>
        <taxon>Spermatophyta</taxon>
        <taxon>Magnoliopsida</taxon>
        <taxon>eudicotyledons</taxon>
        <taxon>Gunneridae</taxon>
        <taxon>Pentapetalae</taxon>
        <taxon>asterids</taxon>
        <taxon>lamiids</taxon>
        <taxon>Lamiales</taxon>
        <taxon>Pedaliaceae</taxon>
        <taxon>Sesamum</taxon>
    </lineage>
</organism>
<keyword evidence="2" id="KW-0812">Transmembrane</keyword>
<reference evidence="3" key="1">
    <citation type="submission" date="2020-06" db="EMBL/GenBank/DDBJ databases">
        <authorList>
            <person name="Li T."/>
            <person name="Hu X."/>
            <person name="Zhang T."/>
            <person name="Song X."/>
            <person name="Zhang H."/>
            <person name="Dai N."/>
            <person name="Sheng W."/>
            <person name="Hou X."/>
            <person name="Wei L."/>
        </authorList>
    </citation>
    <scope>NUCLEOTIDE SEQUENCE</scope>
    <source>
        <strain evidence="3">G01</strain>
        <tissue evidence="3">Leaf</tissue>
    </source>
</reference>
<feature type="transmembrane region" description="Helical" evidence="2">
    <location>
        <begin position="40"/>
        <end position="59"/>
    </location>
</feature>
<feature type="transmembrane region" description="Helical" evidence="2">
    <location>
        <begin position="65"/>
        <end position="87"/>
    </location>
</feature>
<evidence type="ECO:0000313" key="3">
    <source>
        <dbReference type="EMBL" id="KAL0305079.1"/>
    </source>
</evidence>
<gene>
    <name evidence="3" type="ORF">Sangu_3052300</name>
</gene>
<comment type="caution">
    <text evidence="3">The sequence shown here is derived from an EMBL/GenBank/DDBJ whole genome shotgun (WGS) entry which is preliminary data.</text>
</comment>
<protein>
    <submittedName>
        <fullName evidence="3">Uncharacterized protein</fullName>
    </submittedName>
</protein>
<reference evidence="3" key="2">
    <citation type="journal article" date="2024" name="Plant">
        <title>Genomic evolution and insights into agronomic trait innovations of Sesamum species.</title>
        <authorList>
            <person name="Miao H."/>
            <person name="Wang L."/>
            <person name="Qu L."/>
            <person name="Liu H."/>
            <person name="Sun Y."/>
            <person name="Le M."/>
            <person name="Wang Q."/>
            <person name="Wei S."/>
            <person name="Zheng Y."/>
            <person name="Lin W."/>
            <person name="Duan Y."/>
            <person name="Cao H."/>
            <person name="Xiong S."/>
            <person name="Wang X."/>
            <person name="Wei L."/>
            <person name="Li C."/>
            <person name="Ma Q."/>
            <person name="Ju M."/>
            <person name="Zhao R."/>
            <person name="Li G."/>
            <person name="Mu C."/>
            <person name="Tian Q."/>
            <person name="Mei H."/>
            <person name="Zhang T."/>
            <person name="Gao T."/>
            <person name="Zhang H."/>
        </authorList>
    </citation>
    <scope>NUCLEOTIDE SEQUENCE</scope>
    <source>
        <strain evidence="3">G01</strain>
    </source>
</reference>
<dbReference type="EMBL" id="JACGWK010000152">
    <property type="protein sequence ID" value="KAL0305079.1"/>
    <property type="molecule type" value="Genomic_DNA"/>
</dbReference>